<feature type="domain" description="YprB ribonuclease H-like" evidence="2">
    <location>
        <begin position="309"/>
        <end position="481"/>
    </location>
</feature>
<dbReference type="InterPro" id="IPR012337">
    <property type="entry name" value="RNaseH-like_sf"/>
</dbReference>
<dbReference type="AlphaFoldDB" id="A0A2Z2HZL1"/>
<dbReference type="EMBL" id="CP019893">
    <property type="protein sequence ID" value="ARS91447.1"/>
    <property type="molecule type" value="Genomic_DNA"/>
</dbReference>
<dbReference type="Pfam" id="PF13482">
    <property type="entry name" value="RNase_H_2"/>
    <property type="match status" value="1"/>
</dbReference>
<evidence type="ECO:0000313" key="4">
    <source>
        <dbReference type="Proteomes" id="UP000250088"/>
    </source>
</evidence>
<dbReference type="Gene3D" id="3.30.420.10">
    <property type="entry name" value="Ribonuclease H-like superfamily/Ribonuclease H"/>
    <property type="match status" value="1"/>
</dbReference>
<sequence>MIARAGVRLLALPPSAVADRPAATLEDVAATLEPEAVWVPGPARRPQTFARARRAFDVPVVHPPLEAGGDPVDEWSIDDDGGVAVGVVPRLEGVDASVVDDQWASVSDDPITLLCDQVETIVRPTELTTSLTHARDLAETLPTDRGTTLLTASEPAGYDERWHLESESGEIRTVDHDPATAPPRHVDDCVSVRVVGAGPVEAYDDRTSFALVELTDDGVERVDTHAVTNFGLESVSGVGPKTAGRLSDEGVETRSDLLETPIDSLTTLPGIGRERAETMHAHARVLESGEPRRVTDDPLPGENWSRPPLCLDVETDGLSPTIIWQIGVYDPKSDDHHAFVERDDPTDTVRVLESFCDWLLDVHPDRALVTWNGWQFDYRYLGSFIARHVSYYHDEWESIPKYDLYDWAVREDNAILPGRTNQLEDVATALGYEDAGTGLDGAETAAAYQRFARTGEELEWDRHEAYCEDDCRALWHVYERLADTPRRSIRGSRGGRAGASDRSPGDDGTPTESAGRPTTEQTGLGDF</sequence>
<organism evidence="3 4">
    <name type="scientific">Natrarchaeobaculum aegyptiacum</name>
    <dbReference type="NCBI Taxonomy" id="745377"/>
    <lineage>
        <taxon>Archaea</taxon>
        <taxon>Methanobacteriati</taxon>
        <taxon>Methanobacteriota</taxon>
        <taxon>Stenosarchaea group</taxon>
        <taxon>Halobacteria</taxon>
        <taxon>Halobacteriales</taxon>
        <taxon>Natrialbaceae</taxon>
        <taxon>Natrarchaeobaculum</taxon>
    </lineage>
</organism>
<dbReference type="InterPro" id="IPR038720">
    <property type="entry name" value="YprB_RNase_H-like_dom"/>
</dbReference>
<dbReference type="RefSeq" id="WP_086889817.1">
    <property type="nucleotide sequence ID" value="NZ_CP019893.1"/>
</dbReference>
<dbReference type="GO" id="GO:0000166">
    <property type="term" value="F:nucleotide binding"/>
    <property type="evidence" value="ECO:0007669"/>
    <property type="project" value="InterPro"/>
</dbReference>
<dbReference type="SUPFAM" id="SSF47794">
    <property type="entry name" value="Rad51 N-terminal domain-like"/>
    <property type="match status" value="1"/>
</dbReference>
<dbReference type="InterPro" id="IPR036397">
    <property type="entry name" value="RNaseH_sf"/>
</dbReference>
<dbReference type="InterPro" id="IPR010995">
    <property type="entry name" value="DNA_repair_Rad51/TF_NusA_a-hlx"/>
</dbReference>
<dbReference type="OrthoDB" id="50367at2157"/>
<dbReference type="GeneID" id="32896032"/>
<evidence type="ECO:0000313" key="3">
    <source>
        <dbReference type="EMBL" id="ARS91447.1"/>
    </source>
</evidence>
<evidence type="ECO:0000256" key="1">
    <source>
        <dbReference type="SAM" id="MobiDB-lite"/>
    </source>
</evidence>
<dbReference type="SUPFAM" id="SSF53098">
    <property type="entry name" value="Ribonuclease H-like"/>
    <property type="match status" value="1"/>
</dbReference>
<dbReference type="Proteomes" id="UP000250088">
    <property type="component" value="Chromosome"/>
</dbReference>
<feature type="compositionally biased region" description="Polar residues" evidence="1">
    <location>
        <begin position="510"/>
        <end position="527"/>
    </location>
</feature>
<dbReference type="Gene3D" id="1.10.150.20">
    <property type="entry name" value="5' to 3' exonuclease, C-terminal subdomain"/>
    <property type="match status" value="1"/>
</dbReference>
<reference evidence="4" key="1">
    <citation type="submission" date="2017-02" db="EMBL/GenBank/DDBJ databases">
        <title>Natronthermophilus aegyptiacus gen. nov.,sp. nov., an aerobic, extremely halophilic alkalithermophilic archaeon isolated from the athalassohaline Wadi An Natrun, Egypt.</title>
        <authorList>
            <person name="Zhao B."/>
        </authorList>
    </citation>
    <scope>NUCLEOTIDE SEQUENCE [LARGE SCALE GENOMIC DNA]</scope>
    <source>
        <strain evidence="4">JW/NM-HA 15</strain>
    </source>
</reference>
<name>A0A2Z2HZL1_9EURY</name>
<dbReference type="GO" id="GO:0003676">
    <property type="term" value="F:nucleic acid binding"/>
    <property type="evidence" value="ECO:0007669"/>
    <property type="project" value="InterPro"/>
</dbReference>
<proteinExistence type="predicted"/>
<protein>
    <recommendedName>
        <fullName evidence="2">YprB ribonuclease H-like domain-containing protein</fullName>
    </recommendedName>
</protein>
<feature type="region of interest" description="Disordered" evidence="1">
    <location>
        <begin position="487"/>
        <end position="527"/>
    </location>
</feature>
<gene>
    <name evidence="3" type="ORF">B1756_18125</name>
</gene>
<keyword evidence="4" id="KW-1185">Reference proteome</keyword>
<dbReference type="KEGG" id="naj:B1756_18125"/>
<evidence type="ECO:0000259" key="2">
    <source>
        <dbReference type="Pfam" id="PF13482"/>
    </source>
</evidence>
<dbReference type="Pfam" id="PF14520">
    <property type="entry name" value="HHH_5"/>
    <property type="match status" value="1"/>
</dbReference>
<accession>A0A2Z2HZL1</accession>